<evidence type="ECO:0000259" key="14">
    <source>
        <dbReference type="Pfam" id="PF00593"/>
    </source>
</evidence>
<evidence type="ECO:0000313" key="17">
    <source>
        <dbReference type="Proteomes" id="UP000765845"/>
    </source>
</evidence>
<dbReference type="InterPro" id="IPR012910">
    <property type="entry name" value="Plug_dom"/>
</dbReference>
<reference evidence="16 17" key="1">
    <citation type="submission" date="2020-04" db="EMBL/GenBank/DDBJ databases">
        <authorList>
            <person name="Yoon J."/>
        </authorList>
    </citation>
    <scope>NUCLEOTIDE SEQUENCE [LARGE SCALE GENOMIC DNA]</scope>
    <source>
        <strain evidence="16 17">KMU-166</strain>
    </source>
</reference>
<dbReference type="PANTHER" id="PTHR32552">
    <property type="entry name" value="FERRICHROME IRON RECEPTOR-RELATED"/>
    <property type="match status" value="1"/>
</dbReference>
<comment type="subcellular location">
    <subcellularLocation>
        <location evidence="1 11">Cell outer membrane</location>
        <topology evidence="1 11">Multi-pass membrane protein</topology>
    </subcellularLocation>
</comment>
<dbReference type="InterPro" id="IPR036942">
    <property type="entry name" value="Beta-barrel_TonB_sf"/>
</dbReference>
<keyword evidence="7" id="KW-0406">Ion transport</keyword>
<name>A0ABX1GAC6_9GAMM</name>
<evidence type="ECO:0000256" key="4">
    <source>
        <dbReference type="ARBA" id="ARBA00022496"/>
    </source>
</evidence>
<keyword evidence="2 11" id="KW-0813">Transport</keyword>
<keyword evidence="9 11" id="KW-0472">Membrane</keyword>
<feature type="domain" description="TonB-dependent receptor-like beta-barrel" evidence="14">
    <location>
        <begin position="241"/>
        <end position="737"/>
    </location>
</feature>
<dbReference type="Pfam" id="PF07715">
    <property type="entry name" value="Plug"/>
    <property type="match status" value="1"/>
</dbReference>
<sequence length="777" mass="85660">MKSLSNKSTKLALCSMLTLASSMAFSAPALEEVLVTAQKREQSAQDVPISVTAMSAEVMTKNGLNNLQNMSEMIPNLNIGATTDDTVITMRGLGSGGGNPSFEQAVGLYIDGIYAGRAAQFQVPFLDIAAVEVVRGPQGVLFGKNSIAGAVSIITQKPSDAFEGYISGAYNSFSQYETTAVLNIPLTERLSTRIVAKRETTGGFLSNEVQHTDDPDSENESLRIAFTWDVSDNFNIFFKAENSRQTAINNSFQLTHYDRTAPNAYTGDPASQLIIDLVAAEVFAQQNAAGEDYIANEYVFSNAPSGRTIISDNFTLKLTTALGEHELTWLGGYSEYEKENEMDGDISASNFIYVFNDEYFDQTSQELRVASPTGGTIEYIGGLFYMDRRFYQPNYQIDLDLLFAPRARFTSNSDYEEPTKSMSAFFQGTWNIFEQLSLTAGARRSHEVKKGRASQDVYRYGSPDDQSEDLPGDQAFRETLASALGRNPYVYDYQTRKENNTDYTVNAQWTPSDDLMFYYTHARASKGGGFNASEATGDISKFEFESELAKNHEIGAKLQLFDNRLRINSAIFYTNFDNLQVSNFNGTEFITGNAAEATTKGVELEIMFAATESLLFGGNVARLSAKYDSFPGAPCPGNQNDWGEDCRASDGQGREAAGEQLALASEWSATMFIDYSHLITDHLTLNPRLDIIYSGETPLDASHQKSTIQDEYIKYNASIQLSAIDNQWSLILGGYNLTDETTLNFAAPTVVTTGVTLGNVNDPRTYALSFRWNFGAY</sequence>
<dbReference type="Pfam" id="PF00593">
    <property type="entry name" value="TonB_dep_Rec_b-barrel"/>
    <property type="match status" value="1"/>
</dbReference>
<evidence type="ECO:0000256" key="3">
    <source>
        <dbReference type="ARBA" id="ARBA00022452"/>
    </source>
</evidence>
<evidence type="ECO:0000256" key="7">
    <source>
        <dbReference type="ARBA" id="ARBA00023065"/>
    </source>
</evidence>
<evidence type="ECO:0000256" key="1">
    <source>
        <dbReference type="ARBA" id="ARBA00004571"/>
    </source>
</evidence>
<evidence type="ECO:0000259" key="15">
    <source>
        <dbReference type="Pfam" id="PF07715"/>
    </source>
</evidence>
<protein>
    <submittedName>
        <fullName evidence="16">TonB-dependent receptor</fullName>
    </submittedName>
</protein>
<gene>
    <name evidence="16" type="ORF">HCU74_00505</name>
</gene>
<keyword evidence="13" id="KW-0732">Signal</keyword>
<keyword evidence="6" id="KW-0408">Iron</keyword>
<dbReference type="PANTHER" id="PTHR32552:SF81">
    <property type="entry name" value="TONB-DEPENDENT OUTER MEMBRANE RECEPTOR"/>
    <property type="match status" value="1"/>
</dbReference>
<evidence type="ECO:0000256" key="5">
    <source>
        <dbReference type="ARBA" id="ARBA00022692"/>
    </source>
</evidence>
<evidence type="ECO:0000256" key="10">
    <source>
        <dbReference type="ARBA" id="ARBA00023237"/>
    </source>
</evidence>
<evidence type="ECO:0000256" key="9">
    <source>
        <dbReference type="ARBA" id="ARBA00023136"/>
    </source>
</evidence>
<evidence type="ECO:0000256" key="2">
    <source>
        <dbReference type="ARBA" id="ARBA00022448"/>
    </source>
</evidence>
<comment type="similarity">
    <text evidence="11 12">Belongs to the TonB-dependent receptor family.</text>
</comment>
<evidence type="ECO:0000256" key="13">
    <source>
        <dbReference type="SAM" id="SignalP"/>
    </source>
</evidence>
<feature type="chain" id="PRO_5046796564" evidence="13">
    <location>
        <begin position="27"/>
        <end position="777"/>
    </location>
</feature>
<keyword evidence="3 11" id="KW-1134">Transmembrane beta strand</keyword>
<accession>A0ABX1GAC6</accession>
<dbReference type="Gene3D" id="2.40.170.20">
    <property type="entry name" value="TonB-dependent receptor, beta-barrel domain"/>
    <property type="match status" value="1"/>
</dbReference>
<keyword evidence="10 11" id="KW-0998">Cell outer membrane</keyword>
<dbReference type="EMBL" id="JAAWWK010000001">
    <property type="protein sequence ID" value="NKI15886.1"/>
    <property type="molecule type" value="Genomic_DNA"/>
</dbReference>
<keyword evidence="17" id="KW-1185">Reference proteome</keyword>
<dbReference type="SUPFAM" id="SSF56935">
    <property type="entry name" value="Porins"/>
    <property type="match status" value="1"/>
</dbReference>
<keyword evidence="16" id="KW-0675">Receptor</keyword>
<comment type="caution">
    <text evidence="16">The sequence shown here is derived from an EMBL/GenBank/DDBJ whole genome shotgun (WGS) entry which is preliminary data.</text>
</comment>
<proteinExistence type="inferred from homology"/>
<dbReference type="InterPro" id="IPR039426">
    <property type="entry name" value="TonB-dep_rcpt-like"/>
</dbReference>
<evidence type="ECO:0000256" key="8">
    <source>
        <dbReference type="ARBA" id="ARBA00023077"/>
    </source>
</evidence>
<keyword evidence="8 12" id="KW-0798">TonB box</keyword>
<dbReference type="PROSITE" id="PS52016">
    <property type="entry name" value="TONB_DEPENDENT_REC_3"/>
    <property type="match status" value="1"/>
</dbReference>
<dbReference type="RefSeq" id="WP_168448443.1">
    <property type="nucleotide sequence ID" value="NZ_JAAWWK010000001.1"/>
</dbReference>
<feature type="domain" description="TonB-dependent receptor plug" evidence="15">
    <location>
        <begin position="44"/>
        <end position="150"/>
    </location>
</feature>
<evidence type="ECO:0000313" key="16">
    <source>
        <dbReference type="EMBL" id="NKI15886.1"/>
    </source>
</evidence>
<evidence type="ECO:0000256" key="11">
    <source>
        <dbReference type="PROSITE-ProRule" id="PRU01360"/>
    </source>
</evidence>
<keyword evidence="4" id="KW-0410">Iron transport</keyword>
<dbReference type="InterPro" id="IPR000531">
    <property type="entry name" value="Beta-barrel_TonB"/>
</dbReference>
<evidence type="ECO:0000256" key="12">
    <source>
        <dbReference type="RuleBase" id="RU003357"/>
    </source>
</evidence>
<dbReference type="Proteomes" id="UP000765845">
    <property type="component" value="Unassembled WGS sequence"/>
</dbReference>
<evidence type="ECO:0000256" key="6">
    <source>
        <dbReference type="ARBA" id="ARBA00023004"/>
    </source>
</evidence>
<keyword evidence="5 11" id="KW-0812">Transmembrane</keyword>
<organism evidence="16 17">
    <name type="scientific">Spongiibacter thalassae</name>
    <dbReference type="NCBI Taxonomy" id="2721624"/>
    <lineage>
        <taxon>Bacteria</taxon>
        <taxon>Pseudomonadati</taxon>
        <taxon>Pseudomonadota</taxon>
        <taxon>Gammaproteobacteria</taxon>
        <taxon>Cellvibrionales</taxon>
        <taxon>Spongiibacteraceae</taxon>
        <taxon>Spongiibacter</taxon>
    </lineage>
</organism>
<feature type="signal peptide" evidence="13">
    <location>
        <begin position="1"/>
        <end position="26"/>
    </location>
</feature>